<keyword evidence="3" id="KW-0863">Zinc-finger</keyword>
<keyword evidence="2" id="KW-0479">Metal-binding</keyword>
<dbReference type="Pfam" id="PF08600">
    <property type="entry name" value="NuBaID_C"/>
    <property type="match status" value="1"/>
</dbReference>
<feature type="compositionally biased region" description="Polar residues" evidence="6">
    <location>
        <begin position="16"/>
        <end position="44"/>
    </location>
</feature>
<feature type="domain" description="C3HC-type" evidence="7">
    <location>
        <begin position="100"/>
        <end position="238"/>
    </location>
</feature>
<dbReference type="PANTHER" id="PTHR15835">
    <property type="entry name" value="NUCLEAR-INTERACTING PARTNER OF ALK"/>
    <property type="match status" value="1"/>
</dbReference>
<evidence type="ECO:0000256" key="4">
    <source>
        <dbReference type="ARBA" id="ARBA00022833"/>
    </source>
</evidence>
<protein>
    <submittedName>
        <fullName evidence="9">C3HC zinc finger-like-domain-containing protein</fullName>
    </submittedName>
</protein>
<dbReference type="Proteomes" id="UP000824998">
    <property type="component" value="Unassembled WGS sequence"/>
</dbReference>
<dbReference type="InterPro" id="IPR012935">
    <property type="entry name" value="NuBaID_N"/>
</dbReference>
<evidence type="ECO:0000256" key="5">
    <source>
        <dbReference type="ARBA" id="ARBA00023242"/>
    </source>
</evidence>
<evidence type="ECO:0000256" key="3">
    <source>
        <dbReference type="ARBA" id="ARBA00022771"/>
    </source>
</evidence>
<reference evidence="9" key="1">
    <citation type="journal article" date="2021" name="IMA Fungus">
        <title>Genomic characterization of three marine fungi, including Emericellopsis atlantica sp. nov. with signatures of a generalist lifestyle and marine biomass degradation.</title>
        <authorList>
            <person name="Hagestad O.C."/>
            <person name="Hou L."/>
            <person name="Andersen J.H."/>
            <person name="Hansen E.H."/>
            <person name="Altermark B."/>
            <person name="Li C."/>
            <person name="Kuhnert E."/>
            <person name="Cox R.J."/>
            <person name="Crous P.W."/>
            <person name="Spatafora J.W."/>
            <person name="Lail K."/>
            <person name="Amirebrahimi M."/>
            <person name="Lipzen A."/>
            <person name="Pangilinan J."/>
            <person name="Andreopoulos W."/>
            <person name="Hayes R.D."/>
            <person name="Ng V."/>
            <person name="Grigoriev I.V."/>
            <person name="Jackson S.A."/>
            <person name="Sutton T.D.S."/>
            <person name="Dobson A.D.W."/>
            <person name="Rama T."/>
        </authorList>
    </citation>
    <scope>NUCLEOTIDE SEQUENCE</scope>
    <source>
        <strain evidence="9">TRa018bII</strain>
    </source>
</reference>
<evidence type="ECO:0000256" key="1">
    <source>
        <dbReference type="ARBA" id="ARBA00004123"/>
    </source>
</evidence>
<dbReference type="OrthoDB" id="2592092at2759"/>
<keyword evidence="10" id="KW-1185">Reference proteome</keyword>
<dbReference type="PANTHER" id="PTHR15835:SF6">
    <property type="entry name" value="ZINC FINGER C3HC-TYPE PROTEIN 1"/>
    <property type="match status" value="1"/>
</dbReference>
<accession>A0A9P7YTI9</accession>
<dbReference type="InterPro" id="IPR013909">
    <property type="entry name" value="NuBaID_C"/>
</dbReference>
<feature type="region of interest" description="Disordered" evidence="6">
    <location>
        <begin position="15"/>
        <end position="92"/>
    </location>
</feature>
<dbReference type="EMBL" id="MU251361">
    <property type="protein sequence ID" value="KAG9239147.1"/>
    <property type="molecule type" value="Genomic_DNA"/>
</dbReference>
<sequence length="457" mass="51012">MHATKRKFNALLNGIGNKSTTSLSSKEINNASQTDLTSTTSPDSQSKKRRTSTSTSTASVKACPPKTIATKLSAAPAMSHRKSASVATTPLTTESPKYAPWDRLEFLKRLKSFSNLTNWAPKPARVNEVEWAKRGWVCQKSERVRCCLCNVEIVVKVNVKELEGEEKPVYVEDHIEATLVDRYAEMIVASHDEDCLWRQRGCDDSIFKLPLSHTPTTIQDLRDRYDELYTRAGNLPYTFNIQTPPDFNLDTIISYLPKNFFSSPSTNDPPDNGTSTSPTINEVAFEMALFGWQGHIHERLGPQPGSISCHACFRVLGLWLFKSKEVSPTGEELIGPIVASLDPLQEHRDYCPWRNSFSQTGTRTPTKSGSTPLPGWEMVVRILKNDDILRTGKKKSANGGRLATPVVDNGSDFGSIMESVEDDAKSRDERDKERWARLRRVKSLFDTKGGKKVGKGK</sequence>
<dbReference type="GO" id="GO:0008270">
    <property type="term" value="F:zinc ion binding"/>
    <property type="evidence" value="ECO:0007669"/>
    <property type="project" value="UniProtKB-KW"/>
</dbReference>
<evidence type="ECO:0000256" key="6">
    <source>
        <dbReference type="SAM" id="MobiDB-lite"/>
    </source>
</evidence>
<dbReference type="AlphaFoldDB" id="A0A9P7YTI9"/>
<keyword evidence="5" id="KW-0539">Nucleus</keyword>
<comment type="caution">
    <text evidence="9">The sequence shown here is derived from an EMBL/GenBank/DDBJ whole genome shotgun (WGS) entry which is preliminary data.</text>
</comment>
<feature type="compositionally biased region" description="Basic and acidic residues" evidence="6">
    <location>
        <begin position="422"/>
        <end position="433"/>
    </location>
</feature>
<gene>
    <name evidence="9" type="ORF">BJ875DRAFT_449045</name>
</gene>
<feature type="domain" description="NuBaID C-terminal" evidence="8">
    <location>
        <begin position="284"/>
        <end position="388"/>
    </location>
</feature>
<dbReference type="GO" id="GO:0005634">
    <property type="term" value="C:nucleus"/>
    <property type="evidence" value="ECO:0007669"/>
    <property type="project" value="UniProtKB-SubCell"/>
</dbReference>
<evidence type="ECO:0000259" key="7">
    <source>
        <dbReference type="Pfam" id="PF07967"/>
    </source>
</evidence>
<evidence type="ECO:0000313" key="10">
    <source>
        <dbReference type="Proteomes" id="UP000824998"/>
    </source>
</evidence>
<feature type="region of interest" description="Disordered" evidence="6">
    <location>
        <begin position="411"/>
        <end position="433"/>
    </location>
</feature>
<proteinExistence type="predicted"/>
<evidence type="ECO:0000313" key="9">
    <source>
        <dbReference type="EMBL" id="KAG9239147.1"/>
    </source>
</evidence>
<organism evidence="9 10">
    <name type="scientific">Amylocarpus encephaloides</name>
    <dbReference type="NCBI Taxonomy" id="45428"/>
    <lineage>
        <taxon>Eukaryota</taxon>
        <taxon>Fungi</taxon>
        <taxon>Dikarya</taxon>
        <taxon>Ascomycota</taxon>
        <taxon>Pezizomycotina</taxon>
        <taxon>Leotiomycetes</taxon>
        <taxon>Helotiales</taxon>
        <taxon>Helotiales incertae sedis</taxon>
        <taxon>Amylocarpus</taxon>
    </lineage>
</organism>
<keyword evidence="4" id="KW-0862">Zinc</keyword>
<evidence type="ECO:0000259" key="8">
    <source>
        <dbReference type="Pfam" id="PF08600"/>
    </source>
</evidence>
<comment type="subcellular location">
    <subcellularLocation>
        <location evidence="1">Nucleus</location>
    </subcellularLocation>
</comment>
<evidence type="ECO:0000256" key="2">
    <source>
        <dbReference type="ARBA" id="ARBA00022723"/>
    </source>
</evidence>
<dbReference type="Pfam" id="PF07967">
    <property type="entry name" value="zf-C3HC"/>
    <property type="match status" value="1"/>
</dbReference>
<name>A0A9P7YTI9_9HELO</name>